<reference evidence="3 4" key="1">
    <citation type="submission" date="2020-08" db="EMBL/GenBank/DDBJ databases">
        <title>Whole genome shotgun sequence of Actinoplanes ianthinogenes NBRC 13996.</title>
        <authorList>
            <person name="Komaki H."/>
            <person name="Tamura T."/>
        </authorList>
    </citation>
    <scope>NUCLEOTIDE SEQUENCE [LARGE SCALE GENOMIC DNA]</scope>
    <source>
        <strain evidence="3 4">NBRC 13996</strain>
    </source>
</reference>
<organism evidence="3 4">
    <name type="scientific">Actinoplanes ianthinogenes</name>
    <dbReference type="NCBI Taxonomy" id="122358"/>
    <lineage>
        <taxon>Bacteria</taxon>
        <taxon>Bacillati</taxon>
        <taxon>Actinomycetota</taxon>
        <taxon>Actinomycetes</taxon>
        <taxon>Micromonosporales</taxon>
        <taxon>Micromonosporaceae</taxon>
        <taxon>Actinoplanes</taxon>
    </lineage>
</organism>
<gene>
    <name evidence="3" type="ORF">Aiant_62580</name>
</gene>
<keyword evidence="2" id="KW-1133">Transmembrane helix</keyword>
<proteinExistence type="predicted"/>
<dbReference type="Proteomes" id="UP000676967">
    <property type="component" value="Chromosome"/>
</dbReference>
<evidence type="ECO:0000256" key="2">
    <source>
        <dbReference type="SAM" id="Phobius"/>
    </source>
</evidence>
<feature type="transmembrane region" description="Helical" evidence="2">
    <location>
        <begin position="36"/>
        <end position="56"/>
    </location>
</feature>
<evidence type="ECO:0000313" key="3">
    <source>
        <dbReference type="EMBL" id="BCJ45601.1"/>
    </source>
</evidence>
<protein>
    <submittedName>
        <fullName evidence="3">Uncharacterized protein</fullName>
    </submittedName>
</protein>
<dbReference type="EMBL" id="AP023356">
    <property type="protein sequence ID" value="BCJ45601.1"/>
    <property type="molecule type" value="Genomic_DNA"/>
</dbReference>
<keyword evidence="2" id="KW-0472">Membrane</keyword>
<keyword evidence="2" id="KW-0812">Transmembrane</keyword>
<sequence>MCAATSGERAWPRRDLRTAVTPASHDAEGGSTMKNLIAPLGLTVLSAWVVLLFVLASHNTP</sequence>
<accession>A0ABN6CKV1</accession>
<feature type="region of interest" description="Disordered" evidence="1">
    <location>
        <begin position="1"/>
        <end position="28"/>
    </location>
</feature>
<evidence type="ECO:0000256" key="1">
    <source>
        <dbReference type="SAM" id="MobiDB-lite"/>
    </source>
</evidence>
<keyword evidence="4" id="KW-1185">Reference proteome</keyword>
<name>A0ABN6CKV1_9ACTN</name>
<evidence type="ECO:0000313" key="4">
    <source>
        <dbReference type="Proteomes" id="UP000676967"/>
    </source>
</evidence>